<dbReference type="Proteomes" id="UP001150538">
    <property type="component" value="Unassembled WGS sequence"/>
</dbReference>
<dbReference type="EC" id="5.2.1.8" evidence="4"/>
<dbReference type="InterPro" id="IPR029000">
    <property type="entry name" value="Cyclophilin-like_dom_sf"/>
</dbReference>
<dbReference type="InterPro" id="IPR024936">
    <property type="entry name" value="Cyclophilin-type_PPIase"/>
</dbReference>
<protein>
    <recommendedName>
        <fullName evidence="4">Peptidyl-prolyl cis-trans isomerase</fullName>
        <shortName evidence="4">PPIase</shortName>
        <ecNumber evidence="4">5.2.1.8</ecNumber>
    </recommendedName>
</protein>
<dbReference type="PANTHER" id="PTHR11071">
    <property type="entry name" value="PEPTIDYL-PROLYL CIS-TRANS ISOMERASE"/>
    <property type="match status" value="1"/>
</dbReference>
<dbReference type="FunFam" id="2.40.100.10:FF:000025">
    <property type="entry name" value="Peptidyl-prolyl cis-trans isomerase CYP19-2"/>
    <property type="match status" value="1"/>
</dbReference>
<accession>A0A9W8DT59</accession>
<dbReference type="EMBL" id="JANBPU010000066">
    <property type="protein sequence ID" value="KAJ1917628.1"/>
    <property type="molecule type" value="Genomic_DNA"/>
</dbReference>
<evidence type="ECO:0000259" key="5">
    <source>
        <dbReference type="PROSITE" id="PS50072"/>
    </source>
</evidence>
<comment type="caution">
    <text evidence="6">The sequence shown here is derived from an EMBL/GenBank/DDBJ whole genome shotgun (WGS) entry which is preliminary data.</text>
</comment>
<dbReference type="InterPro" id="IPR020892">
    <property type="entry name" value="Cyclophilin-type_PPIase_CS"/>
</dbReference>
<comment type="function">
    <text evidence="4">PPIases accelerate the folding of proteins. It catalyzes the cis-trans isomerization of proline imidic peptide bonds in oligopeptides.</text>
</comment>
<dbReference type="PIRSF" id="PIRSF001467">
    <property type="entry name" value="Peptidylpro_ismrse"/>
    <property type="match status" value="1"/>
</dbReference>
<evidence type="ECO:0000256" key="2">
    <source>
        <dbReference type="ARBA" id="ARBA00023110"/>
    </source>
</evidence>
<dbReference type="PROSITE" id="PS50072">
    <property type="entry name" value="CSA_PPIASE_2"/>
    <property type="match status" value="1"/>
</dbReference>
<dbReference type="GO" id="GO:0006457">
    <property type="term" value="P:protein folding"/>
    <property type="evidence" value="ECO:0007669"/>
    <property type="project" value="InterPro"/>
</dbReference>
<reference evidence="6" key="1">
    <citation type="submission" date="2022-07" db="EMBL/GenBank/DDBJ databases">
        <title>Phylogenomic reconstructions and comparative analyses of Kickxellomycotina fungi.</title>
        <authorList>
            <person name="Reynolds N.K."/>
            <person name="Stajich J.E."/>
            <person name="Barry K."/>
            <person name="Grigoriev I.V."/>
            <person name="Crous P."/>
            <person name="Smith M.E."/>
        </authorList>
    </citation>
    <scope>NUCLEOTIDE SEQUENCE</scope>
    <source>
        <strain evidence="6">NBRC 100468</strain>
    </source>
</reference>
<proteinExistence type="inferred from homology"/>
<dbReference type="PANTHER" id="PTHR11071:SF561">
    <property type="entry name" value="PEPTIDYL-PROLYL CIS-TRANS ISOMERASE D-RELATED"/>
    <property type="match status" value="1"/>
</dbReference>
<name>A0A9W8DT59_9FUNG</name>
<dbReference type="SUPFAM" id="SSF50891">
    <property type="entry name" value="Cyclophilin-like"/>
    <property type="match status" value="1"/>
</dbReference>
<keyword evidence="2 4" id="KW-0697">Rotamase</keyword>
<dbReference type="PROSITE" id="PS00170">
    <property type="entry name" value="CSA_PPIASE_1"/>
    <property type="match status" value="1"/>
</dbReference>
<feature type="domain" description="PPIase cyclophilin-type" evidence="5">
    <location>
        <begin position="18"/>
        <end position="180"/>
    </location>
</feature>
<dbReference type="GO" id="GO:0016018">
    <property type="term" value="F:cyclosporin A binding"/>
    <property type="evidence" value="ECO:0007669"/>
    <property type="project" value="TreeGrafter"/>
</dbReference>
<dbReference type="Gene3D" id="2.40.100.10">
    <property type="entry name" value="Cyclophilin-like"/>
    <property type="match status" value="1"/>
</dbReference>
<dbReference type="Pfam" id="PF00160">
    <property type="entry name" value="Pro_isomerase"/>
    <property type="match status" value="1"/>
</dbReference>
<evidence type="ECO:0000313" key="7">
    <source>
        <dbReference type="Proteomes" id="UP001150538"/>
    </source>
</evidence>
<comment type="catalytic activity">
    <reaction evidence="1 4">
        <text>[protein]-peptidylproline (omega=180) = [protein]-peptidylproline (omega=0)</text>
        <dbReference type="Rhea" id="RHEA:16237"/>
        <dbReference type="Rhea" id="RHEA-COMP:10747"/>
        <dbReference type="Rhea" id="RHEA-COMP:10748"/>
        <dbReference type="ChEBI" id="CHEBI:83833"/>
        <dbReference type="ChEBI" id="CHEBI:83834"/>
        <dbReference type="EC" id="5.2.1.8"/>
    </reaction>
</comment>
<dbReference type="GO" id="GO:0003755">
    <property type="term" value="F:peptidyl-prolyl cis-trans isomerase activity"/>
    <property type="evidence" value="ECO:0007669"/>
    <property type="project" value="UniProtKB-UniRule"/>
</dbReference>
<dbReference type="InterPro" id="IPR002130">
    <property type="entry name" value="Cyclophilin-type_PPIase_dom"/>
</dbReference>
<comment type="similarity">
    <text evidence="4">Belongs to the cyclophilin-type PPIase family.</text>
</comment>
<dbReference type="OrthoDB" id="193499at2759"/>
<dbReference type="GO" id="GO:0005737">
    <property type="term" value="C:cytoplasm"/>
    <property type="evidence" value="ECO:0007669"/>
    <property type="project" value="TreeGrafter"/>
</dbReference>
<keyword evidence="3 4" id="KW-0413">Isomerase</keyword>
<dbReference type="AlphaFoldDB" id="A0A9W8DT59"/>
<sequence length="181" mass="20150">MEKGKQSEAQSRPNPIVFFDISIAGQPTGRIKMELFADKVPKTAENFRQFCTGEYKINGVPQGYKNCSFHRVIKEFMVQGGDFVKSDGTGMMSIYGPKFDDENFDISHDKAGLLSMASNGPNTNACQFFITCNECKYLDGHNVVFGKVIDGIFTLQKMENVPIGQNNRPKVPIVITECGEM</sequence>
<dbReference type="PRINTS" id="PR00153">
    <property type="entry name" value="CSAPPISMRASE"/>
</dbReference>
<evidence type="ECO:0000256" key="4">
    <source>
        <dbReference type="RuleBase" id="RU363019"/>
    </source>
</evidence>
<evidence type="ECO:0000256" key="3">
    <source>
        <dbReference type="ARBA" id="ARBA00023235"/>
    </source>
</evidence>
<evidence type="ECO:0000313" key="6">
    <source>
        <dbReference type="EMBL" id="KAJ1917628.1"/>
    </source>
</evidence>
<evidence type="ECO:0000256" key="1">
    <source>
        <dbReference type="ARBA" id="ARBA00000971"/>
    </source>
</evidence>
<organism evidence="6 7">
    <name type="scientific">Mycoemilia scoparia</name>
    <dbReference type="NCBI Taxonomy" id="417184"/>
    <lineage>
        <taxon>Eukaryota</taxon>
        <taxon>Fungi</taxon>
        <taxon>Fungi incertae sedis</taxon>
        <taxon>Zoopagomycota</taxon>
        <taxon>Kickxellomycotina</taxon>
        <taxon>Kickxellomycetes</taxon>
        <taxon>Kickxellales</taxon>
        <taxon>Kickxellaceae</taxon>
        <taxon>Mycoemilia</taxon>
    </lineage>
</organism>
<gene>
    <name evidence="6" type="primary">cyp3</name>
    <name evidence="6" type="ORF">H4219_003090</name>
</gene>
<keyword evidence="7" id="KW-1185">Reference proteome</keyword>